<reference evidence="3 4" key="1">
    <citation type="journal article" date="2011" name="Syst. Appl. Microbiol.">
        <title>Defluviimonas denitrificans gen. nov., sp. nov., and Pararhodobacter aggregans gen. nov., sp. nov., non-phototrophic Rhodobacteraceae from the biofilter of a marine aquaculture.</title>
        <authorList>
            <person name="Foesel B.U."/>
            <person name="Drake H.L."/>
            <person name="Schramm A."/>
        </authorList>
    </citation>
    <scope>NUCLEOTIDE SEQUENCE [LARGE SCALE GENOMIC DNA]</scope>
    <source>
        <strain evidence="3 4">D1-19</strain>
    </source>
</reference>
<feature type="domain" description="DUF2726" evidence="2">
    <location>
        <begin position="65"/>
        <end position="186"/>
    </location>
</feature>
<organism evidence="3 4">
    <name type="scientific">Pararhodobacter aggregans</name>
    <dbReference type="NCBI Taxonomy" id="404875"/>
    <lineage>
        <taxon>Bacteria</taxon>
        <taxon>Pseudomonadati</taxon>
        <taxon>Pseudomonadota</taxon>
        <taxon>Alphaproteobacteria</taxon>
        <taxon>Rhodobacterales</taxon>
        <taxon>Paracoccaceae</taxon>
        <taxon>Pararhodobacter</taxon>
    </lineage>
</organism>
<dbReference type="RefSeq" id="WP_107751718.1">
    <property type="nucleotide sequence ID" value="NZ_QDDR01000022.1"/>
</dbReference>
<evidence type="ECO:0000259" key="2">
    <source>
        <dbReference type="Pfam" id="PF10881"/>
    </source>
</evidence>
<feature type="region of interest" description="Disordered" evidence="1">
    <location>
        <begin position="189"/>
        <end position="218"/>
    </location>
</feature>
<dbReference type="InterPro" id="IPR024402">
    <property type="entry name" value="DUF2726"/>
</dbReference>
<evidence type="ECO:0000256" key="1">
    <source>
        <dbReference type="SAM" id="MobiDB-lite"/>
    </source>
</evidence>
<accession>A0A2T7UJL0</accession>
<protein>
    <recommendedName>
        <fullName evidence="2">DUF2726 domain-containing protein</fullName>
    </recommendedName>
</protein>
<evidence type="ECO:0000313" key="4">
    <source>
        <dbReference type="Proteomes" id="UP000244810"/>
    </source>
</evidence>
<name>A0A2T7UJL0_9RHOB</name>
<dbReference type="EMBL" id="QDDR01000022">
    <property type="protein sequence ID" value="PVE44853.1"/>
    <property type="molecule type" value="Genomic_DNA"/>
</dbReference>
<proteinExistence type="predicted"/>
<comment type="caution">
    <text evidence="3">The sequence shown here is derived from an EMBL/GenBank/DDBJ whole genome shotgun (WGS) entry which is preliminary data.</text>
</comment>
<gene>
    <name evidence="3" type="ORF">DDE23_24300</name>
</gene>
<dbReference type="AlphaFoldDB" id="A0A2T7UJL0"/>
<dbReference type="OrthoDB" id="5679025at2"/>
<keyword evidence="4" id="KW-1185">Reference proteome</keyword>
<evidence type="ECO:0000313" key="3">
    <source>
        <dbReference type="EMBL" id="PVE44853.1"/>
    </source>
</evidence>
<sequence length="218" mass="24113">MLTIMQTLTPRVADAALAFVDILPDGTGIALACSGLALVAFAMAKARALIETPAEEPAATRYLARPLHDPAECDLHFDLERVAMEIYPGARLLSQVSMAEFLRPEDGGISPVLERERVDFLLVDARFQPFCALEFLPLRDAGHMADERAEQARNETPKRQALRQAGVPLIEVPWHYDREFLREKLDVLPGVEPQGTPVPRTPRAPALSHRPQAMPLHA</sequence>
<dbReference type="Proteomes" id="UP000244810">
    <property type="component" value="Unassembled WGS sequence"/>
</dbReference>
<dbReference type="Pfam" id="PF10881">
    <property type="entry name" value="DUF2726"/>
    <property type="match status" value="1"/>
</dbReference>